<keyword evidence="1" id="KW-0472">Membrane</keyword>
<gene>
    <name evidence="2" type="ORF">MAA8898_00123</name>
</gene>
<evidence type="ECO:0000313" key="3">
    <source>
        <dbReference type="Proteomes" id="UP000207598"/>
    </source>
</evidence>
<dbReference type="Proteomes" id="UP000207598">
    <property type="component" value="Unassembled WGS sequence"/>
</dbReference>
<sequence length="62" mass="6813">MAVFAFLFGSIVGLFCAIFGWVAYDMSFLAGAGLYFTLNFTVGFFLVLANMPLETDTERVKA</sequence>
<evidence type="ECO:0000313" key="2">
    <source>
        <dbReference type="EMBL" id="SMX32041.1"/>
    </source>
</evidence>
<keyword evidence="1" id="KW-0812">Transmembrane</keyword>
<accession>A0A238JN17</accession>
<protein>
    <submittedName>
        <fullName evidence="2">Uncharacterized protein</fullName>
    </submittedName>
</protein>
<dbReference type="EMBL" id="FXYF01000001">
    <property type="protein sequence ID" value="SMX32041.1"/>
    <property type="molecule type" value="Genomic_DNA"/>
</dbReference>
<organism evidence="2 3">
    <name type="scientific">Maliponia aquimaris</name>
    <dbReference type="NCBI Taxonomy" id="1673631"/>
    <lineage>
        <taxon>Bacteria</taxon>
        <taxon>Pseudomonadati</taxon>
        <taxon>Pseudomonadota</taxon>
        <taxon>Alphaproteobacteria</taxon>
        <taxon>Rhodobacterales</taxon>
        <taxon>Paracoccaceae</taxon>
        <taxon>Maliponia</taxon>
    </lineage>
</organism>
<name>A0A238JN17_9RHOB</name>
<dbReference type="OrthoDB" id="7876341at2"/>
<proteinExistence type="predicted"/>
<keyword evidence="3" id="KW-1185">Reference proteome</keyword>
<keyword evidence="1" id="KW-1133">Transmembrane helix</keyword>
<feature type="transmembrane region" description="Helical" evidence="1">
    <location>
        <begin position="26"/>
        <end position="49"/>
    </location>
</feature>
<reference evidence="2 3" key="1">
    <citation type="submission" date="2017-05" db="EMBL/GenBank/DDBJ databases">
        <authorList>
            <person name="Song R."/>
            <person name="Chenine A.L."/>
            <person name="Ruprecht R.M."/>
        </authorList>
    </citation>
    <scope>NUCLEOTIDE SEQUENCE [LARGE SCALE GENOMIC DNA]</scope>
    <source>
        <strain evidence="2 3">CECT 8898</strain>
    </source>
</reference>
<dbReference type="RefSeq" id="WP_094019026.1">
    <property type="nucleotide sequence ID" value="NZ_FXYF01000001.1"/>
</dbReference>
<dbReference type="AlphaFoldDB" id="A0A238JN17"/>
<evidence type="ECO:0000256" key="1">
    <source>
        <dbReference type="SAM" id="Phobius"/>
    </source>
</evidence>